<sequence length="361" mass="40584">MLAHPELWDVAHPLHGDHIRKVKAWEDISAAITPGWEDIRHGERKEISKTLQRHWKSLRDRVRRDLTDEEKAARSGAPAPAKRPHVYHNNLLFLRQNMMNSTRPTTSNIRQREAAEEAEVERLTSSMVSTGSPHAMSEGGVQCTDEESRALESVSTGSQQCGEQRGRGGVRGRGRGHQTRGGFNMEADDRVLALLQEVQQERRSMDVFLDTSNPRACFCRSLCHILEDIGGEQEKHCMDRIYGIAMQYRQAKLSGGPPPCDPYNASHDPPMAPGTSAVLAPPSQYPPPPQRQPPPIPSQTSFYTPHSYGQFSPFTSHFHPSYPVPRYQQDFLHDRQAQALPCPQSPHPQSDQASTITYHQL</sequence>
<evidence type="ECO:0000259" key="2">
    <source>
        <dbReference type="PROSITE" id="PS51029"/>
    </source>
</evidence>
<dbReference type="AlphaFoldDB" id="A0A2G9S4M3"/>
<dbReference type="Pfam" id="PF10545">
    <property type="entry name" value="MADF_DNA_bdg"/>
    <property type="match status" value="1"/>
</dbReference>
<keyword evidence="4" id="KW-1185">Reference proteome</keyword>
<dbReference type="EMBL" id="KV926956">
    <property type="protein sequence ID" value="PIO35129.1"/>
    <property type="molecule type" value="Genomic_DNA"/>
</dbReference>
<dbReference type="PANTHER" id="PTHR12243:SF67">
    <property type="entry name" value="COREPRESSOR OF PANGOLIN, ISOFORM A-RELATED"/>
    <property type="match status" value="1"/>
</dbReference>
<evidence type="ECO:0000313" key="4">
    <source>
        <dbReference type="Proteomes" id="UP000228934"/>
    </source>
</evidence>
<gene>
    <name evidence="3" type="ORF">AB205_0173590</name>
</gene>
<dbReference type="InterPro" id="IPR006578">
    <property type="entry name" value="MADF-dom"/>
</dbReference>
<evidence type="ECO:0000313" key="3">
    <source>
        <dbReference type="EMBL" id="PIO35129.1"/>
    </source>
</evidence>
<feature type="compositionally biased region" description="Basic residues" evidence="1">
    <location>
        <begin position="168"/>
        <end position="178"/>
    </location>
</feature>
<name>A0A2G9S4M3_AQUCT</name>
<protein>
    <recommendedName>
        <fullName evidence="2">MADF domain-containing protein</fullName>
    </recommendedName>
</protein>
<feature type="compositionally biased region" description="Polar residues" evidence="1">
    <location>
        <begin position="347"/>
        <end position="361"/>
    </location>
</feature>
<proteinExistence type="predicted"/>
<dbReference type="InterPro" id="IPR039353">
    <property type="entry name" value="TF_Adf1"/>
</dbReference>
<dbReference type="PANTHER" id="PTHR12243">
    <property type="entry name" value="MADF DOMAIN TRANSCRIPTION FACTOR"/>
    <property type="match status" value="1"/>
</dbReference>
<dbReference type="OrthoDB" id="5803771at2759"/>
<evidence type="ECO:0000256" key="1">
    <source>
        <dbReference type="SAM" id="MobiDB-lite"/>
    </source>
</evidence>
<dbReference type="PROSITE" id="PS51029">
    <property type="entry name" value="MADF"/>
    <property type="match status" value="1"/>
</dbReference>
<feature type="compositionally biased region" description="Pro residues" evidence="1">
    <location>
        <begin position="283"/>
        <end position="297"/>
    </location>
</feature>
<organism evidence="3 4">
    <name type="scientific">Aquarana catesbeiana</name>
    <name type="common">American bullfrog</name>
    <name type="synonym">Rana catesbeiana</name>
    <dbReference type="NCBI Taxonomy" id="8400"/>
    <lineage>
        <taxon>Eukaryota</taxon>
        <taxon>Metazoa</taxon>
        <taxon>Chordata</taxon>
        <taxon>Craniata</taxon>
        <taxon>Vertebrata</taxon>
        <taxon>Euteleostomi</taxon>
        <taxon>Amphibia</taxon>
        <taxon>Batrachia</taxon>
        <taxon>Anura</taxon>
        <taxon>Neobatrachia</taxon>
        <taxon>Ranoidea</taxon>
        <taxon>Ranidae</taxon>
        <taxon>Aquarana</taxon>
    </lineage>
</organism>
<feature type="region of interest" description="Disordered" evidence="1">
    <location>
        <begin position="153"/>
        <end position="183"/>
    </location>
</feature>
<feature type="domain" description="MADF" evidence="2">
    <location>
        <begin position="1"/>
        <end position="99"/>
    </location>
</feature>
<feature type="region of interest" description="Disordered" evidence="1">
    <location>
        <begin position="334"/>
        <end position="361"/>
    </location>
</feature>
<accession>A0A2G9S4M3</accession>
<reference evidence="4" key="1">
    <citation type="journal article" date="2017" name="Nat. Commun.">
        <title>The North American bullfrog draft genome provides insight into hormonal regulation of long noncoding RNA.</title>
        <authorList>
            <person name="Hammond S.A."/>
            <person name="Warren R.L."/>
            <person name="Vandervalk B.P."/>
            <person name="Kucuk E."/>
            <person name="Khan H."/>
            <person name="Gibb E.A."/>
            <person name="Pandoh P."/>
            <person name="Kirk H."/>
            <person name="Zhao Y."/>
            <person name="Jones M."/>
            <person name="Mungall A.J."/>
            <person name="Coope R."/>
            <person name="Pleasance S."/>
            <person name="Moore R.A."/>
            <person name="Holt R.A."/>
            <person name="Round J.M."/>
            <person name="Ohora S."/>
            <person name="Walle B.V."/>
            <person name="Veldhoen N."/>
            <person name="Helbing C.C."/>
            <person name="Birol I."/>
        </authorList>
    </citation>
    <scope>NUCLEOTIDE SEQUENCE [LARGE SCALE GENOMIC DNA]</scope>
</reference>
<dbReference type="Proteomes" id="UP000228934">
    <property type="component" value="Unassembled WGS sequence"/>
</dbReference>
<feature type="region of interest" description="Disordered" evidence="1">
    <location>
        <begin position="253"/>
        <end position="302"/>
    </location>
</feature>